<gene>
    <name evidence="10" type="ORF">CLV33_101450</name>
</gene>
<keyword evidence="8" id="KW-0732">Signal</keyword>
<dbReference type="InterPro" id="IPR037066">
    <property type="entry name" value="Plug_dom_sf"/>
</dbReference>
<dbReference type="SUPFAM" id="SSF49464">
    <property type="entry name" value="Carboxypeptidase regulatory domain-like"/>
    <property type="match status" value="1"/>
</dbReference>
<protein>
    <submittedName>
        <fullName evidence="10">TonB-linked SusC/RagA family outer membrane protein</fullName>
    </submittedName>
</protein>
<dbReference type="InterPro" id="IPR008969">
    <property type="entry name" value="CarboxyPept-like_regulatory"/>
</dbReference>
<dbReference type="Proteomes" id="UP000251545">
    <property type="component" value="Unassembled WGS sequence"/>
</dbReference>
<name>A0A362X701_9FLAO</name>
<dbReference type="SUPFAM" id="SSF56935">
    <property type="entry name" value="Porins"/>
    <property type="match status" value="1"/>
</dbReference>
<dbReference type="InterPro" id="IPR023997">
    <property type="entry name" value="TonB-dep_OMP_SusC/RagA_CS"/>
</dbReference>
<dbReference type="AlphaFoldDB" id="A0A362X701"/>
<evidence type="ECO:0000256" key="5">
    <source>
        <dbReference type="ARBA" id="ARBA00023136"/>
    </source>
</evidence>
<keyword evidence="4 7" id="KW-0812">Transmembrane</keyword>
<dbReference type="RefSeq" id="WP_105472534.1">
    <property type="nucleotide sequence ID" value="NZ_PVEO01000001.1"/>
</dbReference>
<dbReference type="NCBIfam" id="TIGR04057">
    <property type="entry name" value="SusC_RagA_signa"/>
    <property type="match status" value="1"/>
</dbReference>
<dbReference type="Pfam" id="PF07715">
    <property type="entry name" value="Plug"/>
    <property type="match status" value="1"/>
</dbReference>
<dbReference type="InterPro" id="IPR036942">
    <property type="entry name" value="Beta-barrel_TonB_sf"/>
</dbReference>
<reference evidence="10 11" key="1">
    <citation type="submission" date="2018-02" db="EMBL/GenBank/DDBJ databases">
        <title>Genomic Encyclopedia of Archaeal and Bacterial Type Strains, Phase II (KMG-II): from individual species to whole genera.</title>
        <authorList>
            <person name="Goeker M."/>
        </authorList>
    </citation>
    <scope>NUCLEOTIDE SEQUENCE [LARGE SCALE GENOMIC DNA]</scope>
    <source>
        <strain evidence="10 11">DSM 21165</strain>
    </source>
</reference>
<dbReference type="PROSITE" id="PS52016">
    <property type="entry name" value="TONB_DEPENDENT_REC_3"/>
    <property type="match status" value="1"/>
</dbReference>
<evidence type="ECO:0000256" key="2">
    <source>
        <dbReference type="ARBA" id="ARBA00022448"/>
    </source>
</evidence>
<comment type="subcellular location">
    <subcellularLocation>
        <location evidence="1 7">Cell outer membrane</location>
        <topology evidence="1 7">Multi-pass membrane protein</topology>
    </subcellularLocation>
</comment>
<dbReference type="Pfam" id="PF13715">
    <property type="entry name" value="CarbopepD_reg_2"/>
    <property type="match status" value="1"/>
</dbReference>
<comment type="similarity">
    <text evidence="7">Belongs to the TonB-dependent receptor family.</text>
</comment>
<evidence type="ECO:0000259" key="9">
    <source>
        <dbReference type="Pfam" id="PF07715"/>
    </source>
</evidence>
<feature type="domain" description="TonB-dependent receptor plug" evidence="9">
    <location>
        <begin position="131"/>
        <end position="240"/>
    </location>
</feature>
<evidence type="ECO:0000313" key="10">
    <source>
        <dbReference type="EMBL" id="PQV51526.1"/>
    </source>
</evidence>
<dbReference type="InterPro" id="IPR023996">
    <property type="entry name" value="TonB-dep_OMP_SusC/RagA"/>
</dbReference>
<comment type="caution">
    <text evidence="10">The sequence shown here is derived from an EMBL/GenBank/DDBJ whole genome shotgun (WGS) entry which is preliminary data.</text>
</comment>
<dbReference type="GO" id="GO:0009279">
    <property type="term" value="C:cell outer membrane"/>
    <property type="evidence" value="ECO:0007669"/>
    <property type="project" value="UniProtKB-SubCell"/>
</dbReference>
<evidence type="ECO:0000256" key="4">
    <source>
        <dbReference type="ARBA" id="ARBA00022692"/>
    </source>
</evidence>
<dbReference type="InterPro" id="IPR012910">
    <property type="entry name" value="Plug_dom"/>
</dbReference>
<evidence type="ECO:0000256" key="6">
    <source>
        <dbReference type="ARBA" id="ARBA00023237"/>
    </source>
</evidence>
<dbReference type="FunFam" id="2.170.130.10:FF:000003">
    <property type="entry name" value="SusC/RagA family TonB-linked outer membrane protein"/>
    <property type="match status" value="1"/>
</dbReference>
<sequence length="1045" mass="115012">MYFIRLLKFKINKYPLFFLSAFLLLTTHFTSHAQQGEIVISGEVISAVDGLPLPGVSVVDVNNPTVGAVTDFDGTYQIKLGSGSKALRYSYVGYVTQEILINNKSTINVSMSEDIATLNEVVVVGYGEKKKITQTGAVETVRFSDVVNQPVTNSGQLMYGKFSGVQITQASGLPGADASSVTIRGVGSFGGATPLIVIDNIQYDGLAAFNNLAPSDIESVSVLKDASASAIYGARAANGVIIVTTKKGKSGSLQIDYSGFTGFQSVTVTPEYLDAANYARLKNEADINTNGLNAPLRYSEANIQAILDGSQPDRYANTKWSDEILRSAPIHNHYLSFSGGTDKTTFRASIGYLDQEAVVKGKFESKRYNFSLNLNSKIKDWLTLSSVTNAYWRQFRGPAGGANAINGNNGIITQFQRSAPTIPAYYSNGEFGIVDGSYENVNFSYPIENALFRGVRGNYEDDEINIAERLGLKFDITKDLSFETSGSVNLNFNNISNFSPSYSVFDYVGELVNDFPNNSLTNTSSFNYRLINENILRYAKTFNGNHSISVLLGHSVIYNKNDGFTGRLEGFPSNGVEEFDGGGVVNPEVTGGASDFSLQSFFTSVNYTYKDKYIFDFSVRKDGSSRFGPNNRYADFPSGAVAWRISEENFLQNVNWLSELKFKASYGVTGNDDIGNYIFQQNYNSNIDYLLGNDIIVGGVALTGLANPTIQWESIEQLDLGVDIGLFKNRLNITSHYFKRDSKDILYTRYPIPNTIGVTNLAAQNAASMTNSGLEFSLNYRGAINDFKYDIGGSFTKFDDNEVTSLGNRGLETIDGQSIIRVGEPFRAYFGYQALGVFQTPEEVAEAPRQFGNNRTAPGDLRYADLSGPDGTPDGVVDAFDRTVIGNPYPELIYNMVANASYKGIDINVVFEGVSGLDRILNGNGQIPFAFDRNNSLSYWIDRWTPENPSTTLPRVGGQNNEIVSSFYVQDASYLRLRNLEIGYTVPTLVTQKFGIDKLRVFFSGQNLLTFTKMENFDPERRTSTDSDQNTPLYKVYSLGFNIKL</sequence>
<evidence type="ECO:0000256" key="8">
    <source>
        <dbReference type="SAM" id="SignalP"/>
    </source>
</evidence>
<keyword evidence="5 7" id="KW-0472">Membrane</keyword>
<evidence type="ECO:0000313" key="11">
    <source>
        <dbReference type="Proteomes" id="UP000251545"/>
    </source>
</evidence>
<dbReference type="Gene3D" id="2.170.130.10">
    <property type="entry name" value="TonB-dependent receptor, plug domain"/>
    <property type="match status" value="1"/>
</dbReference>
<dbReference type="NCBIfam" id="TIGR04056">
    <property type="entry name" value="OMP_RagA_SusC"/>
    <property type="match status" value="1"/>
</dbReference>
<dbReference type="InterPro" id="IPR039426">
    <property type="entry name" value="TonB-dep_rcpt-like"/>
</dbReference>
<feature type="signal peptide" evidence="8">
    <location>
        <begin position="1"/>
        <end position="33"/>
    </location>
</feature>
<feature type="chain" id="PRO_5016635360" evidence="8">
    <location>
        <begin position="34"/>
        <end position="1045"/>
    </location>
</feature>
<evidence type="ECO:0000256" key="7">
    <source>
        <dbReference type="PROSITE-ProRule" id="PRU01360"/>
    </source>
</evidence>
<proteinExistence type="inferred from homology"/>
<dbReference type="Gene3D" id="2.60.40.1120">
    <property type="entry name" value="Carboxypeptidase-like, regulatory domain"/>
    <property type="match status" value="1"/>
</dbReference>
<dbReference type="EMBL" id="PVEO01000001">
    <property type="protein sequence ID" value="PQV51526.1"/>
    <property type="molecule type" value="Genomic_DNA"/>
</dbReference>
<keyword evidence="3 7" id="KW-1134">Transmembrane beta strand</keyword>
<dbReference type="Gene3D" id="2.40.170.20">
    <property type="entry name" value="TonB-dependent receptor, beta-barrel domain"/>
    <property type="match status" value="1"/>
</dbReference>
<keyword evidence="2 7" id="KW-0813">Transport</keyword>
<accession>A0A362X701</accession>
<evidence type="ECO:0000256" key="1">
    <source>
        <dbReference type="ARBA" id="ARBA00004571"/>
    </source>
</evidence>
<evidence type="ECO:0000256" key="3">
    <source>
        <dbReference type="ARBA" id="ARBA00022452"/>
    </source>
</evidence>
<keyword evidence="6 7" id="KW-0998">Cell outer membrane</keyword>
<organism evidence="10 11">
    <name type="scientific">Jejuia pallidilutea</name>
    <dbReference type="NCBI Taxonomy" id="504487"/>
    <lineage>
        <taxon>Bacteria</taxon>
        <taxon>Pseudomonadati</taxon>
        <taxon>Bacteroidota</taxon>
        <taxon>Flavobacteriia</taxon>
        <taxon>Flavobacteriales</taxon>
        <taxon>Flavobacteriaceae</taxon>
        <taxon>Jejuia</taxon>
    </lineage>
</organism>